<dbReference type="PANTHER" id="PTHR42695:SF5">
    <property type="entry name" value="GLUTAMINE AMIDOTRANSFERASE YLR126C-RELATED"/>
    <property type="match status" value="1"/>
</dbReference>
<dbReference type="CDD" id="cd01741">
    <property type="entry name" value="GATase1_1"/>
    <property type="match status" value="1"/>
</dbReference>
<feature type="domain" description="Glutamine amidotransferase" evidence="1">
    <location>
        <begin position="96"/>
        <end position="240"/>
    </location>
</feature>
<accession>A0A8H7ZGU1</accession>
<keyword evidence="3" id="KW-1185">Reference proteome</keyword>
<dbReference type="Pfam" id="PF00117">
    <property type="entry name" value="GATase"/>
    <property type="match status" value="1"/>
</dbReference>
<dbReference type="Gene3D" id="3.40.50.880">
    <property type="match status" value="1"/>
</dbReference>
<dbReference type="InterPro" id="IPR044992">
    <property type="entry name" value="ChyE-like"/>
</dbReference>
<sequence length="293" mass="32676">MSHQVPHIAVLVLDTPIEGLAEKYGDFGDNTIDLIKATGTLSFNFVKYQLNTKNSEELDKVYEELLASVHNHLIEGFVLTGSRSDAFSTVHWLVRFKSLLKNSILKLGKPVVGICFGHQVIAAVLGCKIDRSNEGWEIGITTISINDEIYKLENSPFTELTQRENIESSGQDFGAAVLFDHLNLVQSHRDVVFGGLPSDFINFGSTSKCSIQGMVSIDRGDGNKRNCKIITFQGHPEFTTEIALDLLKYKYDVGLLTEKEYEKAKYHTSSLNNQGYLIGKVINKFLLPEANKE</sequence>
<dbReference type="PANTHER" id="PTHR42695">
    <property type="entry name" value="GLUTAMINE AMIDOTRANSFERASE YLR126C-RELATED"/>
    <property type="match status" value="1"/>
</dbReference>
<proteinExistence type="predicted"/>
<dbReference type="GO" id="GO:0005829">
    <property type="term" value="C:cytosol"/>
    <property type="evidence" value="ECO:0007669"/>
    <property type="project" value="TreeGrafter"/>
</dbReference>
<dbReference type="SUPFAM" id="SSF52317">
    <property type="entry name" value="Class I glutamine amidotransferase-like"/>
    <property type="match status" value="1"/>
</dbReference>
<evidence type="ECO:0000259" key="1">
    <source>
        <dbReference type="Pfam" id="PF00117"/>
    </source>
</evidence>
<comment type="caution">
    <text evidence="2">The sequence shown here is derived from an EMBL/GenBank/DDBJ whole genome shotgun (WGS) entry which is preliminary data.</text>
</comment>
<dbReference type="AlphaFoldDB" id="A0A8H7ZGU1"/>
<dbReference type="InterPro" id="IPR029062">
    <property type="entry name" value="Class_I_gatase-like"/>
</dbReference>
<dbReference type="InterPro" id="IPR017926">
    <property type="entry name" value="GATASE"/>
</dbReference>
<dbReference type="PROSITE" id="PS51273">
    <property type="entry name" value="GATASE_TYPE_1"/>
    <property type="match status" value="1"/>
</dbReference>
<dbReference type="EMBL" id="JAEOAQ010000001">
    <property type="protein sequence ID" value="KAG5421555.1"/>
    <property type="molecule type" value="Genomic_DNA"/>
</dbReference>
<dbReference type="GeneID" id="93649275"/>
<evidence type="ECO:0000313" key="3">
    <source>
        <dbReference type="Proteomes" id="UP000669133"/>
    </source>
</evidence>
<dbReference type="Proteomes" id="UP000669133">
    <property type="component" value="Unassembled WGS sequence"/>
</dbReference>
<gene>
    <name evidence="2" type="ORF">I9W82_000646</name>
</gene>
<dbReference type="OrthoDB" id="92161at2759"/>
<organism evidence="2 3">
    <name type="scientific">Candida metapsilosis</name>
    <dbReference type="NCBI Taxonomy" id="273372"/>
    <lineage>
        <taxon>Eukaryota</taxon>
        <taxon>Fungi</taxon>
        <taxon>Dikarya</taxon>
        <taxon>Ascomycota</taxon>
        <taxon>Saccharomycotina</taxon>
        <taxon>Pichiomycetes</taxon>
        <taxon>Debaryomycetaceae</taxon>
        <taxon>Candida/Lodderomyces clade</taxon>
        <taxon>Candida</taxon>
    </lineage>
</organism>
<reference evidence="2 3" key="1">
    <citation type="submission" date="2020-12" db="EMBL/GenBank/DDBJ databases">
        <title>Effect of drift, selection, and recombination on the evolution of hybrid genomes in Candida yeast pathogens.</title>
        <authorList>
            <person name="Mixao V."/>
            <person name="Ksiezopolska E."/>
            <person name="Saus E."/>
            <person name="Boekhout T."/>
            <person name="Gacser A."/>
            <person name="Gabaldon T."/>
        </authorList>
    </citation>
    <scope>NUCLEOTIDE SEQUENCE [LARGE SCALE GENOMIC DNA]</scope>
    <source>
        <strain evidence="2 3">BP57</strain>
    </source>
</reference>
<dbReference type="GO" id="GO:0005634">
    <property type="term" value="C:nucleus"/>
    <property type="evidence" value="ECO:0007669"/>
    <property type="project" value="TreeGrafter"/>
</dbReference>
<protein>
    <recommendedName>
        <fullName evidence="1">Glutamine amidotransferase domain-containing protein</fullName>
    </recommendedName>
</protein>
<evidence type="ECO:0000313" key="2">
    <source>
        <dbReference type="EMBL" id="KAG5421555.1"/>
    </source>
</evidence>
<name>A0A8H7ZGU1_9ASCO</name>
<dbReference type="RefSeq" id="XP_067550671.1">
    <property type="nucleotide sequence ID" value="XM_067695033.1"/>
</dbReference>